<accession>M1VLU1</accession>
<dbReference type="HOGENOM" id="CLU_028946_0_1_1"/>
<dbReference type="GO" id="GO:0046872">
    <property type="term" value="F:metal ion binding"/>
    <property type="evidence" value="ECO:0007669"/>
    <property type="project" value="UniProtKB-KW"/>
</dbReference>
<evidence type="ECO:0000313" key="10">
    <source>
        <dbReference type="Proteomes" id="UP000007014"/>
    </source>
</evidence>
<dbReference type="InterPro" id="IPR045089">
    <property type="entry name" value="PGGT1B-like"/>
</dbReference>
<dbReference type="GO" id="GO:0005965">
    <property type="term" value="C:protein farnesyltransferase complex"/>
    <property type="evidence" value="ECO:0007669"/>
    <property type="project" value="TreeGrafter"/>
</dbReference>
<evidence type="ECO:0000313" key="9">
    <source>
        <dbReference type="EMBL" id="BAM82753.1"/>
    </source>
</evidence>
<dbReference type="eggNOG" id="KOG0365">
    <property type="taxonomic scope" value="Eukaryota"/>
</dbReference>
<dbReference type="GeneID" id="16997227"/>
<comment type="similarity">
    <text evidence="2">Belongs to the protein prenyltransferase subunit beta family.</text>
</comment>
<keyword evidence="3" id="KW-0637">Prenyltransferase</keyword>
<keyword evidence="4 9" id="KW-0808">Transferase</keyword>
<organism evidence="9 10">
    <name type="scientific">Cyanidioschyzon merolae (strain NIES-3377 / 10D)</name>
    <name type="common">Unicellular red alga</name>
    <dbReference type="NCBI Taxonomy" id="280699"/>
    <lineage>
        <taxon>Eukaryota</taxon>
        <taxon>Rhodophyta</taxon>
        <taxon>Bangiophyceae</taxon>
        <taxon>Cyanidiales</taxon>
        <taxon>Cyanidiaceae</taxon>
        <taxon>Cyanidioschyzon</taxon>
    </lineage>
</organism>
<dbReference type="OMA" id="WCIYWIL"/>
<keyword evidence="6" id="KW-0677">Repeat</keyword>
<dbReference type="PANTHER" id="PTHR11774:SF6">
    <property type="entry name" value="PROTEIN FARNESYLTRANSFERASE SUBUNIT BETA"/>
    <property type="match status" value="1"/>
</dbReference>
<dbReference type="SUPFAM" id="SSF48239">
    <property type="entry name" value="Terpenoid cyclases/Protein prenyltransferases"/>
    <property type="match status" value="1"/>
</dbReference>
<keyword evidence="10" id="KW-1185">Reference proteome</keyword>
<proteinExistence type="inferred from homology"/>
<dbReference type="Gramene" id="CMS122CT">
    <property type="protein sequence ID" value="CMS122CT"/>
    <property type="gene ID" value="CMS122C"/>
</dbReference>
<evidence type="ECO:0000256" key="4">
    <source>
        <dbReference type="ARBA" id="ARBA00022679"/>
    </source>
</evidence>
<dbReference type="OrthoDB" id="10261146at2759"/>
<dbReference type="PANTHER" id="PTHR11774">
    <property type="entry name" value="GERANYLGERANYL TRANSFERASE TYPE BETA SUBUNIT"/>
    <property type="match status" value="1"/>
</dbReference>
<dbReference type="Pfam" id="PF00432">
    <property type="entry name" value="Prenyltrans"/>
    <property type="match status" value="1"/>
</dbReference>
<dbReference type="GO" id="GO:0004660">
    <property type="term" value="F:protein farnesyltransferase activity"/>
    <property type="evidence" value="ECO:0007669"/>
    <property type="project" value="TreeGrafter"/>
</dbReference>
<gene>
    <name evidence="9" type="ORF">CYME_CMS122C</name>
</gene>
<dbReference type="AlphaFoldDB" id="M1VLU1"/>
<reference evidence="9 10" key="2">
    <citation type="journal article" date="2007" name="BMC Biol.">
        <title>A 100%-complete sequence reveals unusually simple genomic features in the hot-spring red alga Cyanidioschyzon merolae.</title>
        <authorList>
            <person name="Nozaki H."/>
            <person name="Takano H."/>
            <person name="Misumi O."/>
            <person name="Terasawa K."/>
            <person name="Matsuzaki M."/>
            <person name="Maruyama S."/>
            <person name="Nishida K."/>
            <person name="Yagisawa F."/>
            <person name="Yoshida Y."/>
            <person name="Fujiwara T."/>
            <person name="Takio S."/>
            <person name="Tamura K."/>
            <person name="Chung S.J."/>
            <person name="Nakamura S."/>
            <person name="Kuroiwa H."/>
            <person name="Tanaka K."/>
            <person name="Sato N."/>
            <person name="Kuroiwa T."/>
        </authorList>
    </citation>
    <scope>NUCLEOTIDE SEQUENCE [LARGE SCALE GENOMIC DNA]</scope>
    <source>
        <strain evidence="9 10">10D</strain>
    </source>
</reference>
<evidence type="ECO:0000256" key="7">
    <source>
        <dbReference type="ARBA" id="ARBA00022833"/>
    </source>
</evidence>
<dbReference type="EMBL" id="AP006501">
    <property type="protein sequence ID" value="BAM82753.1"/>
    <property type="molecule type" value="Genomic_DNA"/>
</dbReference>
<name>M1VLU1_CYAM1</name>
<dbReference type="STRING" id="280699.M1VLU1"/>
<dbReference type="Proteomes" id="UP000007014">
    <property type="component" value="Chromosome 19"/>
</dbReference>
<comment type="cofactor">
    <cofactor evidence="1">
        <name>Zn(2+)</name>
        <dbReference type="ChEBI" id="CHEBI:29105"/>
    </cofactor>
</comment>
<protein>
    <submittedName>
        <fullName evidence="9">Probable farnesyl-protein transferase beta-subunit</fullName>
    </submittedName>
</protein>
<dbReference type="KEGG" id="cme:CYME_CMS122C"/>
<dbReference type="InterPro" id="IPR001330">
    <property type="entry name" value="Prenyltrans"/>
</dbReference>
<keyword evidence="5" id="KW-0479">Metal-binding</keyword>
<reference evidence="9 10" key="1">
    <citation type="journal article" date="2004" name="Nature">
        <title>Genome sequence of the ultrasmall unicellular red alga Cyanidioschyzon merolae 10D.</title>
        <authorList>
            <person name="Matsuzaki M."/>
            <person name="Misumi O."/>
            <person name="Shin-i T."/>
            <person name="Maruyama S."/>
            <person name="Takahara M."/>
            <person name="Miyagishima S."/>
            <person name="Mori T."/>
            <person name="Nishida K."/>
            <person name="Yagisawa F."/>
            <person name="Nishida K."/>
            <person name="Yoshida Y."/>
            <person name="Nishimura Y."/>
            <person name="Nakao S."/>
            <person name="Kobayashi T."/>
            <person name="Momoyama Y."/>
            <person name="Higashiyama T."/>
            <person name="Minoda A."/>
            <person name="Sano M."/>
            <person name="Nomoto H."/>
            <person name="Oishi K."/>
            <person name="Hayashi H."/>
            <person name="Ohta F."/>
            <person name="Nishizaka S."/>
            <person name="Haga S."/>
            <person name="Miura S."/>
            <person name="Morishita T."/>
            <person name="Kabeya Y."/>
            <person name="Terasawa K."/>
            <person name="Suzuki Y."/>
            <person name="Ishii Y."/>
            <person name="Asakawa S."/>
            <person name="Takano H."/>
            <person name="Ohta N."/>
            <person name="Kuroiwa H."/>
            <person name="Tanaka K."/>
            <person name="Shimizu N."/>
            <person name="Sugano S."/>
            <person name="Sato N."/>
            <person name="Nozaki H."/>
            <person name="Ogasawara N."/>
            <person name="Kohara Y."/>
            <person name="Kuroiwa T."/>
        </authorList>
    </citation>
    <scope>NUCLEOTIDE SEQUENCE [LARGE SCALE GENOMIC DNA]</scope>
    <source>
        <strain evidence="9 10">10D</strain>
    </source>
</reference>
<evidence type="ECO:0000256" key="5">
    <source>
        <dbReference type="ARBA" id="ARBA00022723"/>
    </source>
</evidence>
<evidence type="ECO:0000256" key="3">
    <source>
        <dbReference type="ARBA" id="ARBA00022602"/>
    </source>
</evidence>
<dbReference type="InterPro" id="IPR008930">
    <property type="entry name" value="Terpenoid_cyclase/PrenylTrfase"/>
</dbReference>
<feature type="domain" description="Prenyltransferase alpha-alpha toroid" evidence="8">
    <location>
        <begin position="122"/>
        <end position="447"/>
    </location>
</feature>
<evidence type="ECO:0000256" key="1">
    <source>
        <dbReference type="ARBA" id="ARBA00001947"/>
    </source>
</evidence>
<sequence length="461" mass="52195">MAQNVEDARLKAEEEEQLQRSLLSIFLRRRDIWEEVCGDLLFDPLYEWCDYPTAKDQRAVERAIIDVDFGRAVVLLRQKRFTDDDDSILERRLVGLLRCLYLQEPPSSLVQDLEAEFCQEHFTREKHFNFMDGVLDSRRELGEEYLSLEASQTWILYWIAHSLNILGRKLTESEARGITRFCLECRTEQGGFGGGIGHHPHAAATFAATSALFIAGTVLPEAFEVLDRRKFLHWVLRDLKISLPEGAAFRVTRDGESDVRATYCVLATASLLGVLTEELASGVASWISCLRAFDGGFGGEPYNESHGGYTFCALASLRILNDSGFLSEKEFESLVNPCRKWLLLRQRQFEGGFQGRPNKLVDACYAYWIGASCKIVDVEFNASALARYLLRYCQDFETGGFRDKPGSDPDFYHTCYALSGLCLTGWHALGENGTKVELLELDPIYNLTTNALKQAKEFFAD</sequence>
<evidence type="ECO:0000259" key="8">
    <source>
        <dbReference type="Pfam" id="PF00432"/>
    </source>
</evidence>
<dbReference type="Gene3D" id="1.50.10.20">
    <property type="match status" value="1"/>
</dbReference>
<keyword evidence="7" id="KW-0862">Zinc</keyword>
<evidence type="ECO:0000256" key="6">
    <source>
        <dbReference type="ARBA" id="ARBA00022737"/>
    </source>
</evidence>
<dbReference type="RefSeq" id="XP_005538789.1">
    <property type="nucleotide sequence ID" value="XM_005538732.1"/>
</dbReference>
<evidence type="ECO:0000256" key="2">
    <source>
        <dbReference type="ARBA" id="ARBA00010497"/>
    </source>
</evidence>